<evidence type="ECO:0000313" key="9">
    <source>
        <dbReference type="Proteomes" id="UP000327013"/>
    </source>
</evidence>
<dbReference type="SUPFAM" id="SSF51126">
    <property type="entry name" value="Pectin lyase-like"/>
    <property type="match status" value="1"/>
</dbReference>
<proteinExistence type="predicted"/>
<dbReference type="GO" id="GO:0045490">
    <property type="term" value="P:pectin catabolic process"/>
    <property type="evidence" value="ECO:0007669"/>
    <property type="project" value="UniProtKB-UniPathway"/>
</dbReference>
<organism evidence="8 9">
    <name type="scientific">Carpinus fangiana</name>
    <dbReference type="NCBI Taxonomy" id="176857"/>
    <lineage>
        <taxon>Eukaryota</taxon>
        <taxon>Viridiplantae</taxon>
        <taxon>Streptophyta</taxon>
        <taxon>Embryophyta</taxon>
        <taxon>Tracheophyta</taxon>
        <taxon>Spermatophyta</taxon>
        <taxon>Magnoliopsida</taxon>
        <taxon>eudicotyledons</taxon>
        <taxon>Gunneridae</taxon>
        <taxon>Pentapetalae</taxon>
        <taxon>rosids</taxon>
        <taxon>fabids</taxon>
        <taxon>Fagales</taxon>
        <taxon>Betulaceae</taxon>
        <taxon>Carpinus</taxon>
    </lineage>
</organism>
<protein>
    <recommendedName>
        <fullName evidence="7">Pectinesterase catalytic domain-containing protein</fullName>
    </recommendedName>
</protein>
<evidence type="ECO:0000256" key="3">
    <source>
        <dbReference type="ARBA" id="ARBA00022512"/>
    </source>
</evidence>
<evidence type="ECO:0000256" key="5">
    <source>
        <dbReference type="ARBA" id="ARBA00023085"/>
    </source>
</evidence>
<dbReference type="GO" id="GO:0030599">
    <property type="term" value="F:pectinesterase activity"/>
    <property type="evidence" value="ECO:0007669"/>
    <property type="project" value="InterPro"/>
</dbReference>
<sequence>MGKKLTSSTKELMITLSILLAIMWTAHGDEMSDFDMVVAQDGSGDFTTITDAIFATPNFSFSRYHIKIRAGTYKENIIIGR</sequence>
<reference evidence="8 9" key="1">
    <citation type="submission" date="2019-06" db="EMBL/GenBank/DDBJ databases">
        <title>A chromosomal-level reference genome of Carpinus fangiana (Coryloideae, Betulaceae).</title>
        <authorList>
            <person name="Yang X."/>
            <person name="Wang Z."/>
            <person name="Zhang L."/>
            <person name="Hao G."/>
            <person name="Liu J."/>
            <person name="Yang Y."/>
        </authorList>
    </citation>
    <scope>NUCLEOTIDE SEQUENCE [LARGE SCALE GENOMIC DNA]</scope>
    <source>
        <strain evidence="8">Cfa_2016G</strain>
        <tissue evidence="8">Leaf</tissue>
    </source>
</reference>
<evidence type="ECO:0000256" key="2">
    <source>
        <dbReference type="ARBA" id="ARBA00005184"/>
    </source>
</evidence>
<evidence type="ECO:0000259" key="7">
    <source>
        <dbReference type="Pfam" id="PF01095"/>
    </source>
</evidence>
<name>A0A5N6QRZ4_9ROSI</name>
<gene>
    <name evidence="8" type="ORF">FH972_006336</name>
</gene>
<keyword evidence="3" id="KW-0964">Secreted</keyword>
<evidence type="ECO:0000256" key="1">
    <source>
        <dbReference type="ARBA" id="ARBA00004191"/>
    </source>
</evidence>
<dbReference type="UniPathway" id="UPA00545">
    <property type="reaction ID" value="UER00823"/>
</dbReference>
<dbReference type="InterPro" id="IPR000070">
    <property type="entry name" value="Pectinesterase_cat"/>
</dbReference>
<dbReference type="PANTHER" id="PTHR31707">
    <property type="entry name" value="PECTINESTERASE"/>
    <property type="match status" value="1"/>
</dbReference>
<keyword evidence="9" id="KW-1185">Reference proteome</keyword>
<keyword evidence="5" id="KW-0063">Aspartyl esterase</keyword>
<evidence type="ECO:0000256" key="4">
    <source>
        <dbReference type="ARBA" id="ARBA00022801"/>
    </source>
</evidence>
<feature type="signal peptide" evidence="6">
    <location>
        <begin position="1"/>
        <end position="28"/>
    </location>
</feature>
<comment type="subcellular location">
    <subcellularLocation>
        <location evidence="1">Secreted</location>
        <location evidence="1">Cell wall</location>
    </subcellularLocation>
</comment>
<dbReference type="InterPro" id="IPR012334">
    <property type="entry name" value="Pectin_lyas_fold"/>
</dbReference>
<dbReference type="Pfam" id="PF01095">
    <property type="entry name" value="Pectinesterase"/>
    <property type="match status" value="1"/>
</dbReference>
<feature type="chain" id="PRO_5024443107" description="Pectinesterase catalytic domain-containing protein" evidence="6">
    <location>
        <begin position="29"/>
        <end position="81"/>
    </location>
</feature>
<evidence type="ECO:0000256" key="6">
    <source>
        <dbReference type="SAM" id="SignalP"/>
    </source>
</evidence>
<accession>A0A5N6QRZ4</accession>
<dbReference type="EMBL" id="CM017322">
    <property type="protein sequence ID" value="KAE8009931.1"/>
    <property type="molecule type" value="Genomic_DNA"/>
</dbReference>
<keyword evidence="4" id="KW-0378">Hydrolase</keyword>
<dbReference type="AlphaFoldDB" id="A0A5N6QRZ4"/>
<dbReference type="InterPro" id="IPR011050">
    <property type="entry name" value="Pectin_lyase_fold/virulence"/>
</dbReference>
<comment type="pathway">
    <text evidence="2">Glycan metabolism; pectin degradation; 2-dehydro-3-deoxy-D-gluconate from pectin: step 1/5.</text>
</comment>
<dbReference type="Proteomes" id="UP000327013">
    <property type="component" value="Chromosome 2"/>
</dbReference>
<evidence type="ECO:0000313" key="8">
    <source>
        <dbReference type="EMBL" id="KAE8009931.1"/>
    </source>
</evidence>
<keyword evidence="6" id="KW-0732">Signal</keyword>
<dbReference type="OrthoDB" id="1936831at2759"/>
<keyword evidence="3" id="KW-0134">Cell wall</keyword>
<feature type="domain" description="Pectinesterase catalytic" evidence="7">
    <location>
        <begin position="35"/>
        <end position="79"/>
    </location>
</feature>
<dbReference type="Gene3D" id="2.160.20.10">
    <property type="entry name" value="Single-stranded right-handed beta-helix, Pectin lyase-like"/>
    <property type="match status" value="1"/>
</dbReference>
<dbReference type="GO" id="GO:0042545">
    <property type="term" value="P:cell wall modification"/>
    <property type="evidence" value="ECO:0007669"/>
    <property type="project" value="InterPro"/>
</dbReference>